<dbReference type="AlphaFoldDB" id="A0A2T8KRH2"/>
<protein>
    <submittedName>
        <fullName evidence="2">Uncharacterized protein</fullName>
    </submittedName>
</protein>
<accession>A0A2T8KRH2</accession>
<dbReference type="Gramene" id="PVH64781">
    <property type="protein sequence ID" value="PVH64781"/>
    <property type="gene ID" value="PAHAL_2G356300"/>
</dbReference>
<gene>
    <name evidence="2" type="ORF">PAHAL_2G356300</name>
</gene>
<sequence>MAGGQAPPRPQPHRPQDRKPRGSAGAERCHPVGELPFFFSPVSGAAGFSFPASGGGGRGRRWPPRRCHHGWQLLPCHVQLLLSCSAYQPIPSQGRRRWR</sequence>
<evidence type="ECO:0000313" key="2">
    <source>
        <dbReference type="EMBL" id="PVH64781.1"/>
    </source>
</evidence>
<dbReference type="EMBL" id="CM008047">
    <property type="protein sequence ID" value="PVH64781.1"/>
    <property type="molecule type" value="Genomic_DNA"/>
</dbReference>
<reference evidence="2" key="1">
    <citation type="submission" date="2018-04" db="EMBL/GenBank/DDBJ databases">
        <title>WGS assembly of Panicum hallii.</title>
        <authorList>
            <person name="Lovell J."/>
            <person name="Jenkins J."/>
            <person name="Lowry D."/>
            <person name="Mamidi S."/>
            <person name="Sreedasyam A."/>
            <person name="Weng X."/>
            <person name="Barry K."/>
            <person name="Bonette J."/>
            <person name="Campitelli B."/>
            <person name="Daum C."/>
            <person name="Gordon S."/>
            <person name="Gould B."/>
            <person name="Lipzen A."/>
            <person name="Macqueen A."/>
            <person name="Palacio-Mejia J."/>
            <person name="Plott C."/>
            <person name="Shakirov E."/>
            <person name="Shu S."/>
            <person name="Yoshinaga Y."/>
            <person name="Zane M."/>
            <person name="Rokhsar D."/>
            <person name="Grimwood J."/>
            <person name="Schmutz J."/>
            <person name="Juenger T."/>
        </authorList>
    </citation>
    <scope>NUCLEOTIDE SEQUENCE [LARGE SCALE GENOMIC DNA]</scope>
    <source>
        <strain evidence="2">FIL2</strain>
    </source>
</reference>
<proteinExistence type="predicted"/>
<organism evidence="2">
    <name type="scientific">Panicum hallii</name>
    <dbReference type="NCBI Taxonomy" id="206008"/>
    <lineage>
        <taxon>Eukaryota</taxon>
        <taxon>Viridiplantae</taxon>
        <taxon>Streptophyta</taxon>
        <taxon>Embryophyta</taxon>
        <taxon>Tracheophyta</taxon>
        <taxon>Spermatophyta</taxon>
        <taxon>Magnoliopsida</taxon>
        <taxon>Liliopsida</taxon>
        <taxon>Poales</taxon>
        <taxon>Poaceae</taxon>
        <taxon>PACMAD clade</taxon>
        <taxon>Panicoideae</taxon>
        <taxon>Panicodae</taxon>
        <taxon>Paniceae</taxon>
        <taxon>Panicinae</taxon>
        <taxon>Panicum</taxon>
        <taxon>Panicum sect. Panicum</taxon>
    </lineage>
</organism>
<dbReference type="Proteomes" id="UP000243499">
    <property type="component" value="Chromosome 2"/>
</dbReference>
<feature type="region of interest" description="Disordered" evidence="1">
    <location>
        <begin position="1"/>
        <end position="29"/>
    </location>
</feature>
<name>A0A2T8KRH2_9POAL</name>
<evidence type="ECO:0000256" key="1">
    <source>
        <dbReference type="SAM" id="MobiDB-lite"/>
    </source>
</evidence>